<feature type="compositionally biased region" description="Low complexity" evidence="6">
    <location>
        <begin position="40"/>
        <end position="52"/>
    </location>
</feature>
<reference evidence="8" key="1">
    <citation type="submission" date="2025-08" db="UniProtKB">
        <authorList>
            <consortium name="RefSeq"/>
        </authorList>
    </citation>
    <scope>IDENTIFICATION</scope>
</reference>
<evidence type="ECO:0000256" key="2">
    <source>
        <dbReference type="ARBA" id="ARBA00022490"/>
    </source>
</evidence>
<feature type="compositionally biased region" description="Polar residues" evidence="6">
    <location>
        <begin position="107"/>
        <end position="128"/>
    </location>
</feature>
<dbReference type="Proteomes" id="UP000694871">
    <property type="component" value="Unplaced"/>
</dbReference>
<keyword evidence="2" id="KW-0963">Cytoplasm</keyword>
<comment type="subcellular location">
    <subcellularLocation>
        <location evidence="1">Cytoplasm</location>
        <location evidence="1">Cytoskeleton</location>
        <location evidence="1">Cilium axoneme</location>
    </subcellularLocation>
</comment>
<feature type="compositionally biased region" description="Acidic residues" evidence="6">
    <location>
        <begin position="383"/>
        <end position="397"/>
    </location>
</feature>
<gene>
    <name evidence="8" type="primary">LOC107105749</name>
</gene>
<evidence type="ECO:0000256" key="3">
    <source>
        <dbReference type="ARBA" id="ARBA00023069"/>
    </source>
</evidence>
<feature type="region of interest" description="Disordered" evidence="6">
    <location>
        <begin position="383"/>
        <end position="436"/>
    </location>
</feature>
<evidence type="ECO:0000256" key="1">
    <source>
        <dbReference type="ARBA" id="ARBA00004430"/>
    </source>
</evidence>
<keyword evidence="7" id="KW-1185">Reference proteome</keyword>
<dbReference type="PANTHER" id="PTHR13159">
    <property type="entry name" value="RADIAL SPOKEHEAD-RELATED"/>
    <property type="match status" value="1"/>
</dbReference>
<evidence type="ECO:0000256" key="5">
    <source>
        <dbReference type="ARBA" id="ARBA00023273"/>
    </source>
</evidence>
<dbReference type="PANTHER" id="PTHR13159:SF0">
    <property type="entry name" value="RADIAL SPOKE HEAD 6 HOMOLOG A"/>
    <property type="match status" value="1"/>
</dbReference>
<evidence type="ECO:0000313" key="7">
    <source>
        <dbReference type="Proteomes" id="UP000694871"/>
    </source>
</evidence>
<sequence>MAEPPGEQPEEGEKPQEPGPEPPRQPSVPSSKSLHGLARQSGQGLQGQTGSSEKGLEPHPSQDEQPAQIPLHDQQPGPPQQVRGSIYQPQQPRLSVYEQQEPRGSIYQPQQARGNLFQTRGSMPQPQDQRVGAYRPPTGVQDTAGGTSQDFVGGASQPQDQRGSSHQPYQVPSVRSTQQQFDPGHGPYQTHEPGLGLYQLGAGIYEDQVPDPGPRALAIKNAKAYLLKTSIKSGVSLYDHFAEMLAKILEERPENPADIIENISKDIKCARFQKKLDTLRDEYEKLPTYELAEMYKTLFQKVGGDGAEQEVEEEALETPLPNVMETAYYFEQAGFGLSLEEYYHIFLAIKLLVTTHPLQNCRFWGKVLGIEANYIVAEVEFREGEEEEEAEEEEIPEEVLKEGSEREEEDEDDEEKDEPPKPNYKPPPIVPKEDNRTGTNKFIYFVCNEPGKPWVKLPPVTPAQIVNARKIKKFFTGKLDAPIVSYPPFPGNEANYLRAQIARISAATQISPLGFYQFGEEEGDEEEEGGAGRDSYEENPEFEPISVTELVDSLSNWVHHVQNILTQGRCTWINPLQKAEEEEEEDEEEEKEEQEESQQEVGPPLLTPLSEDAEIQNITPWSSEASTSLVPQYAIAVLQSNLWPGAYSFAIGRRFDNIYIGWGHKYSPVNYTPPELPPVQTEYPSGPEISETADPTVEEEMALKAAQEEALAVEEMEEEEEEDEDEDD</sequence>
<feature type="compositionally biased region" description="Acidic residues" evidence="6">
    <location>
        <begin position="405"/>
        <end position="417"/>
    </location>
</feature>
<evidence type="ECO:0000256" key="6">
    <source>
        <dbReference type="SAM" id="MobiDB-lite"/>
    </source>
</evidence>
<name>A0ABM1JIG2_GEKJA</name>
<feature type="compositionally biased region" description="Pro residues" evidence="6">
    <location>
        <begin position="17"/>
        <end position="26"/>
    </location>
</feature>
<dbReference type="GeneID" id="107105749"/>
<dbReference type="Pfam" id="PF04712">
    <property type="entry name" value="Radial_spoke"/>
    <property type="match status" value="1"/>
</dbReference>
<dbReference type="InterPro" id="IPR006802">
    <property type="entry name" value="Radial_spoke"/>
</dbReference>
<feature type="compositionally biased region" description="Acidic residues" evidence="6">
    <location>
        <begin position="580"/>
        <end position="598"/>
    </location>
</feature>
<organism evidence="7 8">
    <name type="scientific">Gekko japonicus</name>
    <name type="common">Schlegel's Japanese gecko</name>
    <dbReference type="NCBI Taxonomy" id="146911"/>
    <lineage>
        <taxon>Eukaryota</taxon>
        <taxon>Metazoa</taxon>
        <taxon>Chordata</taxon>
        <taxon>Craniata</taxon>
        <taxon>Vertebrata</taxon>
        <taxon>Euteleostomi</taxon>
        <taxon>Lepidosauria</taxon>
        <taxon>Squamata</taxon>
        <taxon>Bifurcata</taxon>
        <taxon>Gekkota</taxon>
        <taxon>Gekkonidae</taxon>
        <taxon>Gekkoninae</taxon>
        <taxon>Gekko</taxon>
    </lineage>
</organism>
<feature type="region of interest" description="Disordered" evidence="6">
    <location>
        <begin position="1"/>
        <end position="190"/>
    </location>
</feature>
<dbReference type="RefSeq" id="XP_015261249.1">
    <property type="nucleotide sequence ID" value="XM_015405763.1"/>
</dbReference>
<feature type="compositionally biased region" description="Polar residues" evidence="6">
    <location>
        <begin position="140"/>
        <end position="181"/>
    </location>
</feature>
<keyword evidence="4" id="KW-0206">Cytoskeleton</keyword>
<evidence type="ECO:0000313" key="8">
    <source>
        <dbReference type="RefSeq" id="XP_015261249.1"/>
    </source>
</evidence>
<feature type="compositionally biased region" description="Pro residues" evidence="6">
    <location>
        <begin position="421"/>
        <end position="430"/>
    </location>
</feature>
<keyword evidence="5" id="KW-0966">Cell projection</keyword>
<keyword evidence="3" id="KW-0969">Cilium</keyword>
<proteinExistence type="predicted"/>
<protein>
    <submittedName>
        <fullName evidence="8">Radial spoke head protein 6 homolog A-like</fullName>
    </submittedName>
</protein>
<dbReference type="CDD" id="cd22963">
    <property type="entry name" value="DD_CrRSP4-like"/>
    <property type="match status" value="1"/>
</dbReference>
<accession>A0ABM1JIG2</accession>
<feature type="region of interest" description="Disordered" evidence="6">
    <location>
        <begin position="578"/>
        <end position="606"/>
    </location>
</feature>
<evidence type="ECO:0000256" key="4">
    <source>
        <dbReference type="ARBA" id="ARBA00023212"/>
    </source>
</evidence>